<sequence length="178" mass="20179">MEADYERFIDSLKAFKIMADYPGAVRKLLSSDKEKQLAGMKLLADSHEPEIMPWLVSFLHSEDDDLQRAAYAAMEELITYHALKRRDPEIGEKIVILPLGPDDFNLQALAWPIFQALNRPDLYPSSVLGTAAFSAGYLLLEDFEPLLKRLLTNEHPANQHAARSALEIIENSRKQQTN</sequence>
<proteinExistence type="predicted"/>
<dbReference type="Proteomes" id="UP000516305">
    <property type="component" value="Chromosome"/>
</dbReference>
<gene>
    <name evidence="1" type="ORF">H4K34_09095</name>
</gene>
<dbReference type="RefSeq" id="WP_210757110.1">
    <property type="nucleotide sequence ID" value="NZ_CP060139.1"/>
</dbReference>
<evidence type="ECO:0000313" key="1">
    <source>
        <dbReference type="EMBL" id="QNR22544.1"/>
    </source>
</evidence>
<evidence type="ECO:0008006" key="3">
    <source>
        <dbReference type="Google" id="ProtNLM"/>
    </source>
</evidence>
<protein>
    <recommendedName>
        <fullName evidence="3">HEAT repeat domain-containing protein</fullName>
    </recommendedName>
</protein>
<dbReference type="AlphaFoldDB" id="A0A7H0V9Z6"/>
<keyword evidence="2" id="KW-1185">Reference proteome</keyword>
<evidence type="ECO:0000313" key="2">
    <source>
        <dbReference type="Proteomes" id="UP000516305"/>
    </source>
</evidence>
<organism evidence="1 2">
    <name type="scientific">Croceimicrobium hydrocarbonivorans</name>
    <dbReference type="NCBI Taxonomy" id="2761580"/>
    <lineage>
        <taxon>Bacteria</taxon>
        <taxon>Pseudomonadati</taxon>
        <taxon>Bacteroidota</taxon>
        <taxon>Flavobacteriia</taxon>
        <taxon>Flavobacteriales</taxon>
        <taxon>Owenweeksiaceae</taxon>
        <taxon>Croceimicrobium</taxon>
    </lineage>
</organism>
<dbReference type="Gene3D" id="1.25.10.10">
    <property type="entry name" value="Leucine-rich Repeat Variant"/>
    <property type="match status" value="1"/>
</dbReference>
<dbReference type="InterPro" id="IPR016024">
    <property type="entry name" value="ARM-type_fold"/>
</dbReference>
<dbReference type="EMBL" id="CP060139">
    <property type="protein sequence ID" value="QNR22544.1"/>
    <property type="molecule type" value="Genomic_DNA"/>
</dbReference>
<name>A0A7H0V9Z6_9FLAO</name>
<dbReference type="SUPFAM" id="SSF48371">
    <property type="entry name" value="ARM repeat"/>
    <property type="match status" value="1"/>
</dbReference>
<dbReference type="InterPro" id="IPR011989">
    <property type="entry name" value="ARM-like"/>
</dbReference>
<reference evidence="1 2" key="1">
    <citation type="submission" date="2020-08" db="EMBL/GenBank/DDBJ databases">
        <title>Croceimicrobium hydrocarbonivorans gen. nov., sp. nov., a novel marine bacterium isolated from a bacterial consortium that degrades polyethylene terephthalate.</title>
        <authorList>
            <person name="Liu R."/>
        </authorList>
    </citation>
    <scope>NUCLEOTIDE SEQUENCE [LARGE SCALE GENOMIC DNA]</scope>
    <source>
        <strain evidence="1 2">A20-9</strain>
    </source>
</reference>
<accession>A0A7H0V9Z6</accession>
<dbReference type="KEGG" id="chyd:H4K34_09095"/>